<dbReference type="EMBL" id="UINC01010871">
    <property type="protein sequence ID" value="SVA48196.1"/>
    <property type="molecule type" value="Genomic_DNA"/>
</dbReference>
<accession>A0A381W6L8</accession>
<dbReference type="PANTHER" id="PTHR43757:SF2">
    <property type="entry name" value="AMINOMETHYLTRANSFERASE, MITOCHONDRIAL"/>
    <property type="match status" value="1"/>
</dbReference>
<dbReference type="PANTHER" id="PTHR43757">
    <property type="entry name" value="AMINOMETHYLTRANSFERASE"/>
    <property type="match status" value="1"/>
</dbReference>
<proteinExistence type="predicted"/>
<dbReference type="AlphaFoldDB" id="A0A381W6L8"/>
<feature type="non-terminal residue" evidence="2">
    <location>
        <position position="1"/>
    </location>
</feature>
<gene>
    <name evidence="2" type="ORF">METZ01_LOCUS101050</name>
</gene>
<sequence length="224" mass="25349">MLISTRVRKSPYWHKSMEAGCWRATVYNRIYHPRGYVKPEDGGAMVEYEAIKNHVTMWNVAVERQIRVKGPDAEKFTDYVITRDATNISPMRARYIILCNNKGGVLNDPILLRISKDEFWFSLSDSDIGLYLQGVNADKRFNVEIDEIDSCPVQIQGPKSLALMKDLIGDQVDLDNMPFYGLAEATIGGRSCVISQSGFSGEAGYEIYLRDATLYADDMWDAVL</sequence>
<dbReference type="Gene3D" id="3.30.1360.120">
    <property type="entry name" value="Probable tRNA modification gtpase trme, domain 1"/>
    <property type="match status" value="1"/>
</dbReference>
<organism evidence="2">
    <name type="scientific">marine metagenome</name>
    <dbReference type="NCBI Taxonomy" id="408172"/>
    <lineage>
        <taxon>unclassified sequences</taxon>
        <taxon>metagenomes</taxon>
        <taxon>ecological metagenomes</taxon>
    </lineage>
</organism>
<evidence type="ECO:0000259" key="1">
    <source>
        <dbReference type="Pfam" id="PF01571"/>
    </source>
</evidence>
<dbReference type="InterPro" id="IPR006222">
    <property type="entry name" value="GCVT_N"/>
</dbReference>
<dbReference type="InterPro" id="IPR027266">
    <property type="entry name" value="TrmE/GcvT-like"/>
</dbReference>
<dbReference type="GO" id="GO:0005829">
    <property type="term" value="C:cytosol"/>
    <property type="evidence" value="ECO:0007669"/>
    <property type="project" value="TreeGrafter"/>
</dbReference>
<reference evidence="2" key="1">
    <citation type="submission" date="2018-05" db="EMBL/GenBank/DDBJ databases">
        <authorList>
            <person name="Lanie J.A."/>
            <person name="Ng W.-L."/>
            <person name="Kazmierczak K.M."/>
            <person name="Andrzejewski T.M."/>
            <person name="Davidsen T.M."/>
            <person name="Wayne K.J."/>
            <person name="Tettelin H."/>
            <person name="Glass J.I."/>
            <person name="Rusch D."/>
            <person name="Podicherti R."/>
            <person name="Tsui H.-C.T."/>
            <person name="Winkler M.E."/>
        </authorList>
    </citation>
    <scope>NUCLEOTIDE SEQUENCE</scope>
</reference>
<dbReference type="Pfam" id="PF01571">
    <property type="entry name" value="GCV_T"/>
    <property type="match status" value="1"/>
</dbReference>
<protein>
    <recommendedName>
        <fullName evidence="1">GCVT N-terminal domain-containing protein</fullName>
    </recommendedName>
</protein>
<feature type="non-terminal residue" evidence="2">
    <location>
        <position position="224"/>
    </location>
</feature>
<feature type="domain" description="GCVT N-terminal" evidence="1">
    <location>
        <begin position="29"/>
        <end position="223"/>
    </location>
</feature>
<dbReference type="InterPro" id="IPR028896">
    <property type="entry name" value="GcvT/YgfZ/DmdA"/>
</dbReference>
<dbReference type="SUPFAM" id="SSF103025">
    <property type="entry name" value="Folate-binding domain"/>
    <property type="match status" value="1"/>
</dbReference>
<evidence type="ECO:0000313" key="2">
    <source>
        <dbReference type="EMBL" id="SVA48196.1"/>
    </source>
</evidence>
<name>A0A381W6L8_9ZZZZ</name>